<evidence type="ECO:0000313" key="2">
    <source>
        <dbReference type="Proteomes" id="UP000279833"/>
    </source>
</evidence>
<sequence length="41" mass="4994">MNTVDLITPTQSHLMEKLWKVWNLSRTWETSLMNKEDRMQT</sequence>
<evidence type="ECO:0000313" key="3">
    <source>
        <dbReference type="WBParaSite" id="SCUD_0001154201-mRNA-1"/>
    </source>
</evidence>
<keyword evidence="2" id="KW-1185">Reference proteome</keyword>
<dbReference type="Proteomes" id="UP000279833">
    <property type="component" value="Unassembled WGS sequence"/>
</dbReference>
<protein>
    <submittedName>
        <fullName evidence="3">MarR family transcriptional regulator</fullName>
    </submittedName>
</protein>
<dbReference type="AlphaFoldDB" id="A0A183K960"/>
<proteinExistence type="predicted"/>
<dbReference type="WBParaSite" id="SCUD_0001154201-mRNA-1">
    <property type="protein sequence ID" value="SCUD_0001154201-mRNA-1"/>
    <property type="gene ID" value="SCUD_0001154201"/>
</dbReference>
<accession>A0A183K960</accession>
<dbReference type="EMBL" id="UZAK01034489">
    <property type="protein sequence ID" value="VDP45047.1"/>
    <property type="molecule type" value="Genomic_DNA"/>
</dbReference>
<gene>
    <name evidence="1" type="ORF">SCUD_LOCUS11542</name>
</gene>
<name>A0A183K960_9TREM</name>
<organism evidence="3">
    <name type="scientific">Schistosoma curassoni</name>
    <dbReference type="NCBI Taxonomy" id="6186"/>
    <lineage>
        <taxon>Eukaryota</taxon>
        <taxon>Metazoa</taxon>
        <taxon>Spiralia</taxon>
        <taxon>Lophotrochozoa</taxon>
        <taxon>Platyhelminthes</taxon>
        <taxon>Trematoda</taxon>
        <taxon>Digenea</taxon>
        <taxon>Strigeidida</taxon>
        <taxon>Schistosomatoidea</taxon>
        <taxon>Schistosomatidae</taxon>
        <taxon>Schistosoma</taxon>
    </lineage>
</organism>
<reference evidence="3" key="1">
    <citation type="submission" date="2016-06" db="UniProtKB">
        <authorList>
            <consortium name="WormBaseParasite"/>
        </authorList>
    </citation>
    <scope>IDENTIFICATION</scope>
</reference>
<reference evidence="1 2" key="2">
    <citation type="submission" date="2018-11" db="EMBL/GenBank/DDBJ databases">
        <authorList>
            <consortium name="Pathogen Informatics"/>
        </authorList>
    </citation>
    <scope>NUCLEOTIDE SEQUENCE [LARGE SCALE GENOMIC DNA]</scope>
    <source>
        <strain evidence="1">Dakar</strain>
        <strain evidence="2">Dakar, Senegal</strain>
    </source>
</reference>
<evidence type="ECO:0000313" key="1">
    <source>
        <dbReference type="EMBL" id="VDP45047.1"/>
    </source>
</evidence>